<dbReference type="HOGENOM" id="CLU_083552_2_1_14"/>
<dbReference type="KEGG" id="apal:BN85412300"/>
<dbReference type="Gene3D" id="3.30.230.30">
    <property type="entry name" value="Impact, N-terminal domain"/>
    <property type="match status" value="1"/>
</dbReference>
<dbReference type="PANTHER" id="PTHR16301">
    <property type="entry name" value="IMPACT-RELATED"/>
    <property type="match status" value="1"/>
</dbReference>
<evidence type="ECO:0000313" key="3">
    <source>
        <dbReference type="EMBL" id="CCV64807.1"/>
    </source>
</evidence>
<dbReference type="InterPro" id="IPR020569">
    <property type="entry name" value="UPF0029_Impact_CS"/>
</dbReference>
<proteinExistence type="inferred from homology"/>
<name>U4KLP0_ALTPJ</name>
<dbReference type="Proteomes" id="UP000032740">
    <property type="component" value="Chromosome"/>
</dbReference>
<feature type="domain" description="Impact N-terminal" evidence="2">
    <location>
        <begin position="16"/>
        <end position="115"/>
    </location>
</feature>
<dbReference type="InterPro" id="IPR001498">
    <property type="entry name" value="Impact_N"/>
</dbReference>
<keyword evidence="3" id="KW-0689">Ribosomal protein</keyword>
<reference evidence="3 4" key="1">
    <citation type="journal article" date="2013" name="J. Mol. Microbiol. Biotechnol.">
        <title>Analysis of the Complete Genomes of Acholeplasma brassicae , A. palmae and A. laidlawii and Their Comparison to the Obligate Parasites from ' Candidatus Phytoplasma'.</title>
        <authorList>
            <person name="Kube M."/>
            <person name="Siewert C."/>
            <person name="Migdoll A.M."/>
            <person name="Duduk B."/>
            <person name="Holz S."/>
            <person name="Rabus R."/>
            <person name="Seemuller E."/>
            <person name="Mitrovic J."/>
            <person name="Muller I."/>
            <person name="Buttner C."/>
            <person name="Reinhardt R."/>
        </authorList>
    </citation>
    <scope>NUCLEOTIDE SEQUENCE [LARGE SCALE GENOMIC DNA]</scope>
    <source>
        <strain evidence="3 4">J233</strain>
    </source>
</reference>
<dbReference type="NCBIfam" id="TIGR00257">
    <property type="entry name" value="IMPACT_YIGZ"/>
    <property type="match status" value="1"/>
</dbReference>
<dbReference type="GO" id="GO:0006446">
    <property type="term" value="P:regulation of translational initiation"/>
    <property type="evidence" value="ECO:0007669"/>
    <property type="project" value="TreeGrafter"/>
</dbReference>
<gene>
    <name evidence="3" type="ORF">BN85412300</name>
</gene>
<dbReference type="SUPFAM" id="SSF54211">
    <property type="entry name" value="Ribosomal protein S5 domain 2-like"/>
    <property type="match status" value="1"/>
</dbReference>
<dbReference type="AlphaFoldDB" id="U4KLP0"/>
<dbReference type="InterPro" id="IPR015796">
    <property type="entry name" value="Impact_YigZ-like"/>
</dbReference>
<dbReference type="OrthoDB" id="9813771at2"/>
<dbReference type="RefSeq" id="WP_030003690.1">
    <property type="nucleotide sequence ID" value="NC_022538.1"/>
</dbReference>
<dbReference type="InterPro" id="IPR036956">
    <property type="entry name" value="Impact_N_sf"/>
</dbReference>
<dbReference type="PANTHER" id="PTHR16301:SF20">
    <property type="entry name" value="IMPACT FAMILY MEMBER YIGZ"/>
    <property type="match status" value="1"/>
</dbReference>
<dbReference type="InterPro" id="IPR023582">
    <property type="entry name" value="Impact"/>
</dbReference>
<dbReference type="PROSITE" id="PS00910">
    <property type="entry name" value="UPF0029"/>
    <property type="match status" value="1"/>
</dbReference>
<dbReference type="Pfam" id="PF01205">
    <property type="entry name" value="Impact_N"/>
    <property type="match status" value="1"/>
</dbReference>
<accession>U4KLP0</accession>
<sequence>MIYLKEQIIHEIVIDKSRFIGVLTPIESVDEIPSILVKIKKDYPKATHYCSAYVFGKNGEFASANDDGEPSRTAGVPILEILKQKNLTNIYAVVIRYFGGIKLGAGGLIRAYAKSPLETLKIGQFYEKIAYEQAEFTFDYSLINKVDLLLENKVIIVNKTFDSFVTYKIIFNQGDPSILDDVKHLFKEYHLLEKEILHIETQLS</sequence>
<evidence type="ECO:0000256" key="1">
    <source>
        <dbReference type="ARBA" id="ARBA00007665"/>
    </source>
</evidence>
<dbReference type="GO" id="GO:0005840">
    <property type="term" value="C:ribosome"/>
    <property type="evidence" value="ECO:0007669"/>
    <property type="project" value="UniProtKB-KW"/>
</dbReference>
<keyword evidence="4" id="KW-1185">Reference proteome</keyword>
<organism evidence="3 4">
    <name type="scientific">Alteracholeplasma palmae (strain ATCC 49389 / J233)</name>
    <name type="common">Acholeplasma palmae</name>
    <dbReference type="NCBI Taxonomy" id="1318466"/>
    <lineage>
        <taxon>Bacteria</taxon>
        <taxon>Bacillati</taxon>
        <taxon>Mycoplasmatota</taxon>
        <taxon>Mollicutes</taxon>
        <taxon>Acholeplasmatales</taxon>
        <taxon>Acholeplasmataceae</taxon>
        <taxon>Acholeplasma</taxon>
    </lineage>
</organism>
<evidence type="ECO:0000259" key="2">
    <source>
        <dbReference type="Pfam" id="PF01205"/>
    </source>
</evidence>
<dbReference type="InterPro" id="IPR020568">
    <property type="entry name" value="Ribosomal_Su5_D2-typ_SF"/>
</dbReference>
<dbReference type="STRING" id="1318466.BN85412300"/>
<comment type="similarity">
    <text evidence="1">Belongs to the IMPACT family.</text>
</comment>
<protein>
    <submittedName>
        <fullName evidence="3">Ribosomal protein S5 domain 2-type fold</fullName>
    </submittedName>
</protein>
<dbReference type="GO" id="GO:0005737">
    <property type="term" value="C:cytoplasm"/>
    <property type="evidence" value="ECO:0007669"/>
    <property type="project" value="TreeGrafter"/>
</dbReference>
<keyword evidence="3" id="KW-0687">Ribonucleoprotein</keyword>
<dbReference type="EMBL" id="FO681347">
    <property type="protein sequence ID" value="CCV64807.1"/>
    <property type="molecule type" value="Genomic_DNA"/>
</dbReference>
<evidence type="ECO:0000313" key="4">
    <source>
        <dbReference type="Proteomes" id="UP000032740"/>
    </source>
</evidence>